<comment type="catalytic activity">
    <reaction evidence="2 3">
        <text>urea + 2 H2O + H(+) = hydrogencarbonate + 2 NH4(+)</text>
        <dbReference type="Rhea" id="RHEA:20557"/>
        <dbReference type="ChEBI" id="CHEBI:15377"/>
        <dbReference type="ChEBI" id="CHEBI:15378"/>
        <dbReference type="ChEBI" id="CHEBI:16199"/>
        <dbReference type="ChEBI" id="CHEBI:17544"/>
        <dbReference type="ChEBI" id="CHEBI:28938"/>
        <dbReference type="EC" id="3.5.1.5"/>
    </reaction>
</comment>
<dbReference type="UniPathway" id="UPA00258">
    <property type="reaction ID" value="UER00370"/>
</dbReference>
<evidence type="ECO:0000256" key="1">
    <source>
        <dbReference type="ARBA" id="ARBA00022801"/>
    </source>
</evidence>
<dbReference type="InterPro" id="IPR036461">
    <property type="entry name" value="Urease_betasu_sf"/>
</dbReference>
<comment type="subunit">
    <text evidence="3">Heterotrimer of UreA (gamma), UreB (beta) and UreC (alpha) subunits. Three heterotrimers associate to form the active enzyme.</text>
</comment>
<dbReference type="InterPro" id="IPR002019">
    <property type="entry name" value="Urease_beta-like"/>
</dbReference>
<protein>
    <recommendedName>
        <fullName evidence="3">Urease subunit beta</fullName>
        <ecNumber evidence="3">3.5.1.5</ecNumber>
    </recommendedName>
    <alternativeName>
        <fullName evidence="3">Urea amidohydrolase subunit beta</fullName>
    </alternativeName>
</protein>
<keyword evidence="3" id="KW-0963">Cytoplasm</keyword>
<dbReference type="FunFam" id="2.10.150.10:FF:000001">
    <property type="entry name" value="Urease subunit beta"/>
    <property type="match status" value="1"/>
</dbReference>
<dbReference type="EMBL" id="FXAU01000004">
    <property type="protein sequence ID" value="SMG36350.1"/>
    <property type="molecule type" value="Genomic_DNA"/>
</dbReference>
<dbReference type="NCBIfam" id="TIGR00192">
    <property type="entry name" value="urease_beta"/>
    <property type="match status" value="1"/>
</dbReference>
<comment type="pathway">
    <text evidence="3">Nitrogen metabolism; urea degradation; CO(2) and NH(3) from urea (urease route): step 1/1.</text>
</comment>
<dbReference type="AlphaFoldDB" id="A0A1X7K6P0"/>
<dbReference type="CDD" id="cd00407">
    <property type="entry name" value="Urease_beta"/>
    <property type="match status" value="1"/>
</dbReference>
<dbReference type="GO" id="GO:0043419">
    <property type="term" value="P:urea catabolic process"/>
    <property type="evidence" value="ECO:0007669"/>
    <property type="project" value="UniProtKB-UniRule"/>
</dbReference>
<evidence type="ECO:0000256" key="2">
    <source>
        <dbReference type="ARBA" id="ARBA00047778"/>
    </source>
</evidence>
<gene>
    <name evidence="3" type="primary">ureB</name>
    <name evidence="4" type="ORF">SAMN05660862_2611</name>
</gene>
<keyword evidence="5" id="KW-1185">Reference proteome</keyword>
<reference evidence="4 5" key="1">
    <citation type="submission" date="2017-04" db="EMBL/GenBank/DDBJ databases">
        <authorList>
            <person name="Afonso C.L."/>
            <person name="Miller P.J."/>
            <person name="Scott M.A."/>
            <person name="Spackman E."/>
            <person name="Goraichik I."/>
            <person name="Dimitrov K.M."/>
            <person name="Suarez D.L."/>
            <person name="Swayne D.E."/>
        </authorList>
    </citation>
    <scope>NUCLEOTIDE SEQUENCE [LARGE SCALE GENOMIC DNA]</scope>
    <source>
        <strain evidence="4 5">DSM 22418</strain>
    </source>
</reference>
<dbReference type="HAMAP" id="MF_01954">
    <property type="entry name" value="Urease_beta"/>
    <property type="match status" value="1"/>
</dbReference>
<name>A0A1X7K6P0_9SPHI</name>
<dbReference type="PANTHER" id="PTHR33569:SF1">
    <property type="entry name" value="UREASE"/>
    <property type="match status" value="1"/>
</dbReference>
<dbReference type="InterPro" id="IPR050069">
    <property type="entry name" value="Urease_subunit"/>
</dbReference>
<evidence type="ECO:0000313" key="5">
    <source>
        <dbReference type="Proteomes" id="UP000192980"/>
    </source>
</evidence>
<dbReference type="Proteomes" id="UP000192980">
    <property type="component" value="Unassembled WGS sequence"/>
</dbReference>
<organism evidence="4 5">
    <name type="scientific">Sphingobacterium psychroaquaticum</name>
    <dbReference type="NCBI Taxonomy" id="561061"/>
    <lineage>
        <taxon>Bacteria</taxon>
        <taxon>Pseudomonadati</taxon>
        <taxon>Bacteroidota</taxon>
        <taxon>Sphingobacteriia</taxon>
        <taxon>Sphingobacteriales</taxon>
        <taxon>Sphingobacteriaceae</taxon>
        <taxon>Sphingobacterium</taxon>
    </lineage>
</organism>
<dbReference type="EC" id="3.5.1.5" evidence="3"/>
<dbReference type="GO" id="GO:0035550">
    <property type="term" value="C:urease complex"/>
    <property type="evidence" value="ECO:0007669"/>
    <property type="project" value="InterPro"/>
</dbReference>
<accession>A0A1X7K6P0</accession>
<dbReference type="PANTHER" id="PTHR33569">
    <property type="entry name" value="UREASE"/>
    <property type="match status" value="1"/>
</dbReference>
<comment type="subcellular location">
    <subcellularLocation>
        <location evidence="3">Cytoplasm</location>
    </subcellularLocation>
</comment>
<sequence length="127" mass="14028">MVPGEYFLRGAEIKANVGYRTTTISVANTADRPIQVGSHYHFFEVNKALEFDREEAFGMRLNIPASTAVRFEPGEKKSVVLVEIGGAKEVHGFNGLTNGKHTNEKVKAAAIAKMNKLKYKSTKTLDK</sequence>
<dbReference type="GO" id="GO:0009039">
    <property type="term" value="F:urease activity"/>
    <property type="evidence" value="ECO:0007669"/>
    <property type="project" value="UniProtKB-UniRule"/>
</dbReference>
<keyword evidence="1 3" id="KW-0378">Hydrolase</keyword>
<dbReference type="Gene3D" id="2.10.150.10">
    <property type="entry name" value="Urease, beta subunit"/>
    <property type="match status" value="1"/>
</dbReference>
<dbReference type="Pfam" id="PF00699">
    <property type="entry name" value="Urease_beta"/>
    <property type="match status" value="1"/>
</dbReference>
<comment type="similarity">
    <text evidence="3">Belongs to the urease beta subunit family.</text>
</comment>
<evidence type="ECO:0000313" key="4">
    <source>
        <dbReference type="EMBL" id="SMG36350.1"/>
    </source>
</evidence>
<dbReference type="NCBIfam" id="NF009682">
    <property type="entry name" value="PRK13203.1"/>
    <property type="match status" value="1"/>
</dbReference>
<evidence type="ECO:0000256" key="3">
    <source>
        <dbReference type="HAMAP-Rule" id="MF_01954"/>
    </source>
</evidence>
<proteinExistence type="inferred from homology"/>
<dbReference type="OrthoDB" id="9793527at2"/>
<dbReference type="SUPFAM" id="SSF51278">
    <property type="entry name" value="Urease, beta-subunit"/>
    <property type="match status" value="1"/>
</dbReference>
<dbReference type="STRING" id="561061.SAMN05660862_2611"/>